<dbReference type="Proteomes" id="UP001057134">
    <property type="component" value="Chromosome"/>
</dbReference>
<dbReference type="EMBL" id="CP027059">
    <property type="protein sequence ID" value="UQZ83016.1"/>
    <property type="molecule type" value="Genomic_DNA"/>
</dbReference>
<organism evidence="1 2">
    <name type="scientific">Paenibacillus konkukensis</name>
    <dbReference type="NCBI Taxonomy" id="2020716"/>
    <lineage>
        <taxon>Bacteria</taxon>
        <taxon>Bacillati</taxon>
        <taxon>Bacillota</taxon>
        <taxon>Bacilli</taxon>
        <taxon>Bacillales</taxon>
        <taxon>Paenibacillaceae</taxon>
        <taxon>Paenibacillus</taxon>
    </lineage>
</organism>
<dbReference type="RefSeq" id="WP_249865085.1">
    <property type="nucleotide sequence ID" value="NZ_CP027059.1"/>
</dbReference>
<reference evidence="1" key="2">
    <citation type="journal article" date="2021" name="J Anim Sci Technol">
        <title>Complete genome sequence of Paenibacillus konkukensis sp. nov. SK3146 as a potential probiotic strain.</title>
        <authorList>
            <person name="Jung H.I."/>
            <person name="Park S."/>
            <person name="Niu K.M."/>
            <person name="Lee S.W."/>
            <person name="Kothari D."/>
            <person name="Yi K.J."/>
            <person name="Kim S.K."/>
        </authorList>
    </citation>
    <scope>NUCLEOTIDE SEQUENCE</scope>
    <source>
        <strain evidence="1">SK3146</strain>
    </source>
</reference>
<keyword evidence="2" id="KW-1185">Reference proteome</keyword>
<protein>
    <submittedName>
        <fullName evidence="1">Uncharacterized protein</fullName>
    </submittedName>
</protein>
<accession>A0ABY4RKS3</accession>
<proteinExistence type="predicted"/>
<sequence length="56" mass="6469">MTFQAEKGDKHMIRTILTDPFAYGYLTIIEVDAPQAQPQKNKIEPQTAEIEFLCRE</sequence>
<gene>
    <name evidence="1" type="ORF">SK3146_02176</name>
</gene>
<name>A0ABY4RKS3_9BACL</name>
<reference evidence="1" key="1">
    <citation type="submission" date="2018-02" db="EMBL/GenBank/DDBJ databases">
        <authorList>
            <person name="Kim S.-K."/>
            <person name="Jung H.-I."/>
            <person name="Lee S.-W."/>
        </authorList>
    </citation>
    <scope>NUCLEOTIDE SEQUENCE</scope>
    <source>
        <strain evidence="1">SK3146</strain>
    </source>
</reference>
<evidence type="ECO:0000313" key="2">
    <source>
        <dbReference type="Proteomes" id="UP001057134"/>
    </source>
</evidence>
<evidence type="ECO:0000313" key="1">
    <source>
        <dbReference type="EMBL" id="UQZ83016.1"/>
    </source>
</evidence>